<sequence length="523" mass="53753">MKTALLNFKTILVFVVTCCIFSCVKSDGVYSDPNYGQQSSGTTAGDGTTSATTQIDSTYTSGSGEGSTETGYNADDFVESSFTLSSTVKIVFGAVVTVTNPLKGNGVSITTDGNNVVINATVTGVAYDISGGTSNGSLKIYSDKKFELNLNGVDITSTDRPAINIQSKKTAFVVLQTDSHNTLVDAASYTSLTDGEDAKGALFSEGQIVFSGAGSLSVTGNFKHAIVSDDYIRVRSGDLTVTSKVKDAIHTNEAFVMDNGILSLTSADDGIQVDAGYAIINDGTLNIEANGKGITADNEDENPDVTPYLVINGGNITVNGQDEGLESKGDLTINDGQIVCKTSDDGINATNNIYINGGHIYAYATGNDAIDANGLLTVTGGIVVAAGARQPEASFDCDARTFKITGGMIVGVAGATSGPSATASTVHTVVLGSGTNGGIVHIEDTEGNEVMTFKAPEDFSTLIYASSKLKSEINYKIYTGGAVASGTDFNGLYLSGTYSGGTNAGSFSTSSMVTQVGGSISRG</sequence>
<name>A0A5B8VKR2_9BACT</name>
<reference evidence="2 3" key="1">
    <citation type="journal article" date="2017" name="Int. J. Syst. Evol. Microbiol.">
        <title>Arachidicoccus ginsenosidivorans sp. nov., with ginsenoside-converting activity isolated from ginseng cultivating soil.</title>
        <authorList>
            <person name="Siddiqi M.Z."/>
            <person name="Aslam Z."/>
            <person name="Im W.T."/>
        </authorList>
    </citation>
    <scope>NUCLEOTIDE SEQUENCE [LARGE SCALE GENOMIC DNA]</scope>
    <source>
        <strain evidence="2 3">Gsoil 809</strain>
    </source>
</reference>
<dbReference type="EMBL" id="CP042434">
    <property type="protein sequence ID" value="QEC71562.1"/>
    <property type="molecule type" value="Genomic_DNA"/>
</dbReference>
<dbReference type="KEGG" id="agi:FSB73_07655"/>
<organism evidence="2 3">
    <name type="scientific">Arachidicoccus ginsenosidivorans</name>
    <dbReference type="NCBI Taxonomy" id="496057"/>
    <lineage>
        <taxon>Bacteria</taxon>
        <taxon>Pseudomonadati</taxon>
        <taxon>Bacteroidota</taxon>
        <taxon>Chitinophagia</taxon>
        <taxon>Chitinophagales</taxon>
        <taxon>Chitinophagaceae</taxon>
        <taxon>Arachidicoccus</taxon>
    </lineage>
</organism>
<feature type="compositionally biased region" description="Low complexity" evidence="1">
    <location>
        <begin position="36"/>
        <end position="70"/>
    </location>
</feature>
<evidence type="ECO:0000313" key="2">
    <source>
        <dbReference type="EMBL" id="QEC71562.1"/>
    </source>
</evidence>
<dbReference type="InterPro" id="IPR025584">
    <property type="entry name" value="Cthe_2159"/>
</dbReference>
<gene>
    <name evidence="2" type="ORF">FSB73_07655</name>
</gene>
<dbReference type="Pfam" id="PF14262">
    <property type="entry name" value="Cthe_2159"/>
    <property type="match status" value="1"/>
</dbReference>
<proteinExistence type="predicted"/>
<keyword evidence="3" id="KW-1185">Reference proteome</keyword>
<evidence type="ECO:0000313" key="3">
    <source>
        <dbReference type="Proteomes" id="UP000321291"/>
    </source>
</evidence>
<protein>
    <submittedName>
        <fullName evidence="2">Carbohydrate-binding domain-containing protein</fullName>
    </submittedName>
</protein>
<dbReference type="Proteomes" id="UP000321291">
    <property type="component" value="Chromosome"/>
</dbReference>
<evidence type="ECO:0000256" key="1">
    <source>
        <dbReference type="SAM" id="MobiDB-lite"/>
    </source>
</evidence>
<accession>A0A5B8VKR2</accession>
<feature type="region of interest" description="Disordered" evidence="1">
    <location>
        <begin position="35"/>
        <end position="70"/>
    </location>
</feature>
<dbReference type="AlphaFoldDB" id="A0A5B8VKR2"/>